<gene>
    <name evidence="4" type="ORF">EOT05_01170</name>
</gene>
<dbReference type="Proteomes" id="UP000289257">
    <property type="component" value="Unassembled WGS sequence"/>
</dbReference>
<dbReference type="Gene3D" id="3.40.50.2000">
    <property type="entry name" value="Glycogen Phosphorylase B"/>
    <property type="match status" value="2"/>
</dbReference>
<evidence type="ECO:0000256" key="1">
    <source>
        <dbReference type="ARBA" id="ARBA00022679"/>
    </source>
</evidence>
<accession>A0A4Q0AHC0</accession>
<organism evidence="4 5">
    <name type="scientific">Candidatus Microsaccharimonas sossegonensis</name>
    <dbReference type="NCBI Taxonomy" id="2506948"/>
    <lineage>
        <taxon>Bacteria</taxon>
        <taxon>Candidatus Saccharimonadota</taxon>
        <taxon>Candidatus Saccharimonadia</taxon>
        <taxon>Candidatus Saccharimonadales</taxon>
        <taxon>Candidatus Saccharimonadaceae</taxon>
        <taxon>Candidatus Microsaccharimonas</taxon>
    </lineage>
</organism>
<dbReference type="Pfam" id="PF13439">
    <property type="entry name" value="Glyco_transf_4"/>
    <property type="match status" value="1"/>
</dbReference>
<dbReference type="InterPro" id="IPR001296">
    <property type="entry name" value="Glyco_trans_1"/>
</dbReference>
<feature type="domain" description="Glycosyltransferase subfamily 4-like N-terminal" evidence="3">
    <location>
        <begin position="16"/>
        <end position="174"/>
    </location>
</feature>
<proteinExistence type="predicted"/>
<evidence type="ECO:0000259" key="2">
    <source>
        <dbReference type="Pfam" id="PF00534"/>
    </source>
</evidence>
<feature type="domain" description="Glycosyl transferase family 1" evidence="2">
    <location>
        <begin position="186"/>
        <end position="339"/>
    </location>
</feature>
<dbReference type="AlphaFoldDB" id="A0A4Q0AHC0"/>
<protein>
    <submittedName>
        <fullName evidence="4">Glycosyltransferase family 1 protein</fullName>
    </submittedName>
</protein>
<dbReference type="SUPFAM" id="SSF53756">
    <property type="entry name" value="UDP-Glycosyltransferase/glycogen phosphorylase"/>
    <property type="match status" value="1"/>
</dbReference>
<dbReference type="EMBL" id="SCKX01000001">
    <property type="protein sequence ID" value="RWZ78359.1"/>
    <property type="molecule type" value="Genomic_DNA"/>
</dbReference>
<evidence type="ECO:0000259" key="3">
    <source>
        <dbReference type="Pfam" id="PF13439"/>
    </source>
</evidence>
<name>A0A4Q0AHC0_9BACT</name>
<dbReference type="CDD" id="cd03809">
    <property type="entry name" value="GT4_MtfB-like"/>
    <property type="match status" value="1"/>
</dbReference>
<dbReference type="Pfam" id="PF00534">
    <property type="entry name" value="Glycos_transf_1"/>
    <property type="match status" value="1"/>
</dbReference>
<dbReference type="InterPro" id="IPR028098">
    <property type="entry name" value="Glyco_trans_4-like_N"/>
</dbReference>
<keyword evidence="5" id="KW-1185">Reference proteome</keyword>
<keyword evidence="1" id="KW-0808">Transferase</keyword>
<dbReference type="GO" id="GO:0016757">
    <property type="term" value="F:glycosyltransferase activity"/>
    <property type="evidence" value="ECO:0007669"/>
    <property type="project" value="InterPro"/>
</dbReference>
<comment type="caution">
    <text evidence="4">The sequence shown here is derived from an EMBL/GenBank/DDBJ whole genome shotgun (WGS) entry which is preliminary data.</text>
</comment>
<dbReference type="PANTHER" id="PTHR46401:SF2">
    <property type="entry name" value="GLYCOSYLTRANSFERASE WBBK-RELATED"/>
    <property type="match status" value="1"/>
</dbReference>
<evidence type="ECO:0000313" key="4">
    <source>
        <dbReference type="EMBL" id="RWZ78359.1"/>
    </source>
</evidence>
<dbReference type="PANTHER" id="PTHR46401">
    <property type="entry name" value="GLYCOSYLTRANSFERASE WBBK-RELATED"/>
    <property type="match status" value="1"/>
</dbReference>
<reference evidence="4" key="1">
    <citation type="submission" date="2019-01" db="EMBL/GenBank/DDBJ databases">
        <title>Genomic signatures and co-occurrence patterns of the ultra-small Saccharimodia (Patescibacteria phylum) suggest a symbiotic lifestyle.</title>
        <authorList>
            <person name="Lemos L."/>
            <person name="Medeiros J."/>
            <person name="Andreote F."/>
            <person name="Fernandes G."/>
            <person name="Varani A."/>
            <person name="Oliveira G."/>
            <person name="Pylro V."/>
        </authorList>
    </citation>
    <scope>NUCLEOTIDE SEQUENCE [LARGE SCALE GENOMIC DNA]</scope>
    <source>
        <strain evidence="4">AMD02</strain>
    </source>
</reference>
<sequence length="363" mass="41818">MAHIAIDARIINSTTGRYVERLLTYLQEIDHTNVYSVLVRAKDENFWKPTAHNFMIKIAEFDNYSIAEQTGFYRFLKKLNPDLVHFAMPQQPVLFKGKKVTTFHDFTLIKTYNSDKNWFVFHAKQQIGKSVFKKVATESNHIITPSKFTKEELLNFIAIDEEKITVIYESTDVQQGASKTYKLPYKKYLLYVGQQSDYKNIKRLGDAHQKILQMYPDLALVLVGKKNASALANEAYFAKNEYKNILFTDFVEDAQLNWLYTHATAYVFPSLMEGFGLPGLEAMGHGIPVISSNATCLPEIYGKAAYYFEPTNTDDIARAIIEVLGNEKLRQKLSINGYQQIKKYSWKKMAEQTLKIYENVLKS</sequence>
<evidence type="ECO:0000313" key="5">
    <source>
        <dbReference type="Proteomes" id="UP000289257"/>
    </source>
</evidence>